<feature type="transmembrane region" description="Helical" evidence="1">
    <location>
        <begin position="430"/>
        <end position="449"/>
    </location>
</feature>
<feature type="transmembrane region" description="Helical" evidence="1">
    <location>
        <begin position="336"/>
        <end position="354"/>
    </location>
</feature>
<feature type="transmembrane region" description="Helical" evidence="1">
    <location>
        <begin position="25"/>
        <end position="45"/>
    </location>
</feature>
<evidence type="ECO:0000313" key="3">
    <source>
        <dbReference type="EMBL" id="TNC45979.1"/>
    </source>
</evidence>
<evidence type="ECO:0008006" key="5">
    <source>
        <dbReference type="Google" id="ProtNLM"/>
    </source>
</evidence>
<reference evidence="3 4" key="1">
    <citation type="submission" date="2019-05" db="EMBL/GenBank/DDBJ databases">
        <title>Mumia sp. nov., isolated from the intestinal contents of plateau pika (Ochotona curzoniae) in the Qinghai-Tibet plateau of China.</title>
        <authorList>
            <person name="Tian Z."/>
        </authorList>
    </citation>
    <scope>NUCLEOTIDE SEQUENCE [LARGE SCALE GENOMIC DNA]</scope>
    <source>
        <strain evidence="4">527</strain>
        <strain evidence="3">Z527</strain>
    </source>
</reference>
<feature type="transmembrane region" description="Helical" evidence="1">
    <location>
        <begin position="392"/>
        <end position="410"/>
    </location>
</feature>
<protein>
    <recommendedName>
        <fullName evidence="5">Fenitrothion hydrolase</fullName>
    </recommendedName>
</protein>
<gene>
    <name evidence="3" type="ORF">FHE65_14060</name>
    <name evidence="2" type="ORF">FHE65_22205</name>
</gene>
<keyword evidence="1" id="KW-0472">Membrane</keyword>
<feature type="transmembrane region" description="Helical" evidence="1">
    <location>
        <begin position="298"/>
        <end position="315"/>
    </location>
</feature>
<evidence type="ECO:0000256" key="1">
    <source>
        <dbReference type="SAM" id="Phobius"/>
    </source>
</evidence>
<proteinExistence type="predicted"/>
<dbReference type="OrthoDB" id="8168962at2"/>
<dbReference type="AlphaFoldDB" id="A0A5C4MJV6"/>
<keyword evidence="1" id="KW-0812">Transmembrane</keyword>
<feature type="transmembrane region" description="Helical" evidence="1">
    <location>
        <begin position="105"/>
        <end position="128"/>
    </location>
</feature>
<keyword evidence="1" id="KW-1133">Transmembrane helix</keyword>
<feature type="transmembrane region" description="Helical" evidence="1">
    <location>
        <begin position="149"/>
        <end position="171"/>
    </location>
</feature>
<dbReference type="RefSeq" id="WP_139084855.1">
    <property type="nucleotide sequence ID" value="NZ_VDFR01000063.1"/>
</dbReference>
<feature type="transmembrane region" description="Helical" evidence="1">
    <location>
        <begin position="183"/>
        <end position="203"/>
    </location>
</feature>
<accession>A0A5C4MJV6</accession>
<dbReference type="EMBL" id="VDFR01000104">
    <property type="protein sequence ID" value="TNC41749.1"/>
    <property type="molecule type" value="Genomic_DNA"/>
</dbReference>
<feature type="transmembrane region" description="Helical" evidence="1">
    <location>
        <begin position="74"/>
        <end position="93"/>
    </location>
</feature>
<evidence type="ECO:0000313" key="2">
    <source>
        <dbReference type="EMBL" id="TNC41749.1"/>
    </source>
</evidence>
<dbReference type="Proteomes" id="UP000306740">
    <property type="component" value="Unassembled WGS sequence"/>
</dbReference>
<organism evidence="3 4">
    <name type="scientific">Mumia zhuanghuii</name>
    <dbReference type="NCBI Taxonomy" id="2585211"/>
    <lineage>
        <taxon>Bacteria</taxon>
        <taxon>Bacillati</taxon>
        <taxon>Actinomycetota</taxon>
        <taxon>Actinomycetes</taxon>
        <taxon>Propionibacteriales</taxon>
        <taxon>Nocardioidaceae</taxon>
        <taxon>Mumia</taxon>
    </lineage>
</organism>
<sequence length="450" mass="47621">MTVAGETVLAHGVGGSTDLPLPLEYAMIGAAWALAISFAVLALAWRRPRLDPSTPGIALPLRITLTVDSGPSHALLGVLGVGFTSWVALAAFGGEPGPTNGAPGAFYVLLWVGIVPLSLLCGHVWAYLSPVRALHGAACWALRRDPAAGVWNYPARLGYWPAALGLLAFVWTELASPDPGALATVRVWLIAYLAYGVLGGLAFGRRWFERADPFDVYAAFVAALSPFGRRSPDDRRIVARNPLSNLAGLPVDRGIVAVVAVLLGSTAFDSATGTSWWMTQVQTWYAGSPGLAVAYKTLALLAMVLLVALVFVLAARATGGVTAVQRRAMPGELAHSLVPIVVGYVGAHYLSYLVEKGQRTVIALADPLDRGWDVLGIGGLQTSYWLSEHPHVLAVLKVGLVLTGHVLGVVAAHDRCIRVLPRAHHLTGQLALMLVMVGYTFLGLFLLFAG</sequence>
<evidence type="ECO:0000313" key="4">
    <source>
        <dbReference type="Proteomes" id="UP000306740"/>
    </source>
</evidence>
<feature type="transmembrane region" description="Helical" evidence="1">
    <location>
        <begin position="255"/>
        <end position="278"/>
    </location>
</feature>
<dbReference type="EMBL" id="VDFR01000063">
    <property type="protein sequence ID" value="TNC45979.1"/>
    <property type="molecule type" value="Genomic_DNA"/>
</dbReference>
<comment type="caution">
    <text evidence="3">The sequence shown here is derived from an EMBL/GenBank/DDBJ whole genome shotgun (WGS) entry which is preliminary data.</text>
</comment>
<name>A0A5C4MJV6_9ACTN</name>